<name>A0A0V0GSZ9_SOLCH</name>
<reference evidence="1" key="1">
    <citation type="submission" date="2015-12" db="EMBL/GenBank/DDBJ databases">
        <title>Gene expression during late stages of embryo sac development: a critical building block for successful pollen-pistil interactions.</title>
        <authorList>
            <person name="Liu Y."/>
            <person name="Joly V."/>
            <person name="Sabar M."/>
            <person name="Matton D.P."/>
        </authorList>
    </citation>
    <scope>NUCLEOTIDE SEQUENCE</scope>
</reference>
<dbReference type="EMBL" id="GEDG01031552">
    <property type="protein sequence ID" value="JAP11313.1"/>
    <property type="molecule type" value="Transcribed_RNA"/>
</dbReference>
<protein>
    <submittedName>
        <fullName evidence="1">Putative ovule protein</fullName>
    </submittedName>
</protein>
<organism evidence="1">
    <name type="scientific">Solanum chacoense</name>
    <name type="common">Chaco potato</name>
    <dbReference type="NCBI Taxonomy" id="4108"/>
    <lineage>
        <taxon>Eukaryota</taxon>
        <taxon>Viridiplantae</taxon>
        <taxon>Streptophyta</taxon>
        <taxon>Embryophyta</taxon>
        <taxon>Tracheophyta</taxon>
        <taxon>Spermatophyta</taxon>
        <taxon>Magnoliopsida</taxon>
        <taxon>eudicotyledons</taxon>
        <taxon>Gunneridae</taxon>
        <taxon>Pentapetalae</taxon>
        <taxon>asterids</taxon>
        <taxon>lamiids</taxon>
        <taxon>Solanales</taxon>
        <taxon>Solanaceae</taxon>
        <taxon>Solanoideae</taxon>
        <taxon>Solaneae</taxon>
        <taxon>Solanum</taxon>
    </lineage>
</organism>
<proteinExistence type="predicted"/>
<evidence type="ECO:0000313" key="1">
    <source>
        <dbReference type="EMBL" id="JAP11313.1"/>
    </source>
</evidence>
<accession>A0A0V0GSZ9</accession>
<sequence length="63" mass="7442">MFQIYPSKHFIALESFKFTLKADVTLVGQDNVKLHPCIHPHSQLKFLFAIFSRKTYITRFQGR</sequence>
<dbReference type="AlphaFoldDB" id="A0A0V0GSZ9"/>